<proteinExistence type="predicted"/>
<feature type="transmembrane region" description="Helical" evidence="2">
    <location>
        <begin position="588"/>
        <end position="609"/>
    </location>
</feature>
<feature type="region of interest" description="Disordered" evidence="1">
    <location>
        <begin position="368"/>
        <end position="409"/>
    </location>
</feature>
<keyword evidence="2" id="KW-1133">Transmembrane helix</keyword>
<sequence>MSMPPQDGSASLLSDQQNMNTSNQNSKEGMDTGDLLGLDAPAPQSSNAADNFDPFAANTSNLKVNDDDIMSLASELTQGAIEVENAKSMKMNDAFVSLEKMRSANLEIEFGHDIDHRKCVQCIRELPPHKRRPSTPSPFAVKRLFQKTNNKLKKKPKPCLMCGCPTCANHADKAFKKSKVIICTDCSPLFSLDFVIECVSHKNNDDEEAMEKQKREIKHMIDVYDRVRLMLEYSAQFIDEISDTLEKMTKKEDKIGLGANTSGVASGVAGIAAAACFVTPAGPPLLIASLLFSGASQLTSQGSKMVNYYSTPNKIAFKIISLYNVLKSVLTVTTVLRDALLKDHINLEKYVENMIKETEEAVLEMETGFEDENDSIDDTEIDDDNYFSDDDSQASSSSATSANSTSNMSTRTGLVTAYSDITDFPLAKINETEEEESDIDDQSQKVDIVSTQFSGLFANSDDQTNGQKKAPQDKSFADIDGDTDDEDDTPKPVQTVLANPAKSAVIMAAPVAPKGGDVSKKNSNTSTISRKSFAASDKNGNENGQSKSPSKKEQLDKLKEANHFMERDDGVGKLARFYSRSSLAGSSLVSATVTMMAAGAALSVFHFAFEAKNLAATIRRIQAGSPSKRAQALRMIKDDVKNLPDTNVIVEEWDKYFDVLRERQLEASKEDGLD</sequence>
<feature type="region of interest" description="Disordered" evidence="1">
    <location>
        <begin position="457"/>
        <end position="499"/>
    </location>
</feature>
<dbReference type="EMBL" id="BLLK01000020">
    <property type="protein sequence ID" value="GFH45250.1"/>
    <property type="molecule type" value="Genomic_DNA"/>
</dbReference>
<reference evidence="3 4" key="1">
    <citation type="journal article" date="2021" name="Sci. Rep.">
        <title>The genome of the diatom Chaetoceros tenuissimus carries an ancient integrated fragment of an extant virus.</title>
        <authorList>
            <person name="Hongo Y."/>
            <person name="Kimura K."/>
            <person name="Takaki Y."/>
            <person name="Yoshida Y."/>
            <person name="Baba S."/>
            <person name="Kobayashi G."/>
            <person name="Nagasaki K."/>
            <person name="Hano T."/>
            <person name="Tomaru Y."/>
        </authorList>
    </citation>
    <scope>NUCLEOTIDE SEQUENCE [LARGE SCALE GENOMIC DNA]</scope>
    <source>
        <strain evidence="3 4">NIES-3715</strain>
    </source>
</reference>
<evidence type="ECO:0000256" key="1">
    <source>
        <dbReference type="SAM" id="MobiDB-lite"/>
    </source>
</evidence>
<feature type="compositionally biased region" description="Acidic residues" evidence="1">
    <location>
        <begin position="479"/>
        <end position="488"/>
    </location>
</feature>
<evidence type="ECO:0000313" key="3">
    <source>
        <dbReference type="EMBL" id="GFH45250.1"/>
    </source>
</evidence>
<feature type="compositionally biased region" description="Low complexity" evidence="1">
    <location>
        <begin position="393"/>
        <end position="409"/>
    </location>
</feature>
<dbReference type="AlphaFoldDB" id="A0AAD3CHH9"/>
<comment type="caution">
    <text evidence="3">The sequence shown here is derived from an EMBL/GenBank/DDBJ whole genome shotgun (WGS) entry which is preliminary data.</text>
</comment>
<protein>
    <submittedName>
        <fullName evidence="3">Uncharacterized protein</fullName>
    </submittedName>
</protein>
<name>A0AAD3CHH9_9STRA</name>
<evidence type="ECO:0000313" key="4">
    <source>
        <dbReference type="Proteomes" id="UP001054902"/>
    </source>
</evidence>
<dbReference type="Proteomes" id="UP001054902">
    <property type="component" value="Unassembled WGS sequence"/>
</dbReference>
<keyword evidence="4" id="KW-1185">Reference proteome</keyword>
<evidence type="ECO:0000256" key="2">
    <source>
        <dbReference type="SAM" id="Phobius"/>
    </source>
</evidence>
<gene>
    <name evidence="3" type="ORF">CTEN210_01724</name>
</gene>
<keyword evidence="2" id="KW-0812">Transmembrane</keyword>
<organism evidence="3 4">
    <name type="scientific">Chaetoceros tenuissimus</name>
    <dbReference type="NCBI Taxonomy" id="426638"/>
    <lineage>
        <taxon>Eukaryota</taxon>
        <taxon>Sar</taxon>
        <taxon>Stramenopiles</taxon>
        <taxon>Ochrophyta</taxon>
        <taxon>Bacillariophyta</taxon>
        <taxon>Coscinodiscophyceae</taxon>
        <taxon>Chaetocerotophycidae</taxon>
        <taxon>Chaetocerotales</taxon>
        <taxon>Chaetocerotaceae</taxon>
        <taxon>Chaetoceros</taxon>
    </lineage>
</organism>
<feature type="compositionally biased region" description="Polar residues" evidence="1">
    <location>
        <begin position="8"/>
        <end position="27"/>
    </location>
</feature>
<feature type="region of interest" description="Disordered" evidence="1">
    <location>
        <begin position="513"/>
        <end position="556"/>
    </location>
</feature>
<feature type="region of interest" description="Disordered" evidence="1">
    <location>
        <begin position="1"/>
        <end position="53"/>
    </location>
</feature>
<keyword evidence="2" id="KW-0472">Membrane</keyword>
<feature type="compositionally biased region" description="Polar residues" evidence="1">
    <location>
        <begin position="521"/>
        <end position="530"/>
    </location>
</feature>
<accession>A0AAD3CHH9</accession>
<feature type="compositionally biased region" description="Acidic residues" evidence="1">
    <location>
        <begin position="368"/>
        <end position="392"/>
    </location>
</feature>